<organism evidence="1 2">
    <name type="scientific">Marivirga lumbricoides</name>
    <dbReference type="NCBI Taxonomy" id="1046115"/>
    <lineage>
        <taxon>Bacteria</taxon>
        <taxon>Pseudomonadati</taxon>
        <taxon>Bacteroidota</taxon>
        <taxon>Cytophagia</taxon>
        <taxon>Cytophagales</taxon>
        <taxon>Marivirgaceae</taxon>
        <taxon>Marivirga</taxon>
    </lineage>
</organism>
<keyword evidence="2" id="KW-1185">Reference proteome</keyword>
<reference evidence="2" key="1">
    <citation type="journal article" date="2019" name="Int. J. Syst. Evol. Microbiol.">
        <title>The Global Catalogue of Microorganisms (GCM) 10K type strain sequencing project: providing services to taxonomists for standard genome sequencing and annotation.</title>
        <authorList>
            <consortium name="The Broad Institute Genomics Platform"/>
            <consortium name="The Broad Institute Genome Sequencing Center for Infectious Disease"/>
            <person name="Wu L."/>
            <person name="Ma J."/>
        </authorList>
    </citation>
    <scope>NUCLEOTIDE SEQUENCE [LARGE SCALE GENOMIC DNA]</scope>
    <source>
        <strain evidence="2">CGMCC 1.10832</strain>
    </source>
</reference>
<sequence>MIDNRALCTAFTFGQALVEGAKAGKTVGIKITYLSRLVKLLKIEPDYQLGCSPMVGIEFLGELGLPVVILVNE</sequence>
<dbReference type="Proteomes" id="UP000636010">
    <property type="component" value="Unassembled WGS sequence"/>
</dbReference>
<name>A0ABQ1M0W5_9BACT</name>
<accession>A0ABQ1M0W5</accession>
<proteinExistence type="predicted"/>
<protein>
    <submittedName>
        <fullName evidence="1">Uncharacterized protein</fullName>
    </submittedName>
</protein>
<evidence type="ECO:0000313" key="1">
    <source>
        <dbReference type="EMBL" id="GGC31837.1"/>
    </source>
</evidence>
<evidence type="ECO:0000313" key="2">
    <source>
        <dbReference type="Proteomes" id="UP000636010"/>
    </source>
</evidence>
<gene>
    <name evidence="1" type="ORF">GCM10011506_16670</name>
</gene>
<comment type="caution">
    <text evidence="1">The sequence shown here is derived from an EMBL/GenBank/DDBJ whole genome shotgun (WGS) entry which is preliminary data.</text>
</comment>
<dbReference type="EMBL" id="BMEC01000004">
    <property type="protein sequence ID" value="GGC31837.1"/>
    <property type="molecule type" value="Genomic_DNA"/>
</dbReference>